<dbReference type="Proteomes" id="UP000238348">
    <property type="component" value="Chromosome"/>
</dbReference>
<evidence type="ECO:0000313" key="3">
    <source>
        <dbReference type="EMBL" id="AUX43448.1"/>
    </source>
</evidence>
<dbReference type="RefSeq" id="WP_104982122.1">
    <property type="nucleotide sequence ID" value="NZ_CP012673.1"/>
</dbReference>
<evidence type="ECO:0000313" key="4">
    <source>
        <dbReference type="Proteomes" id="UP000238348"/>
    </source>
</evidence>
<evidence type="ECO:0000256" key="1">
    <source>
        <dbReference type="SAM" id="MobiDB-lite"/>
    </source>
</evidence>
<proteinExistence type="predicted"/>
<evidence type="ECO:0008006" key="5">
    <source>
        <dbReference type="Google" id="ProtNLM"/>
    </source>
</evidence>
<accession>A0A2L0EVX2</accession>
<gene>
    <name evidence="3" type="ORF">SOCE26_048960</name>
</gene>
<keyword evidence="2" id="KW-0732">Signal</keyword>
<protein>
    <recommendedName>
        <fullName evidence="5">Secreted protein</fullName>
    </recommendedName>
</protein>
<dbReference type="OrthoDB" id="5537979at2"/>
<dbReference type="EMBL" id="CP012673">
    <property type="protein sequence ID" value="AUX43448.1"/>
    <property type="molecule type" value="Genomic_DNA"/>
</dbReference>
<feature type="chain" id="PRO_5014966552" description="Secreted protein" evidence="2">
    <location>
        <begin position="21"/>
        <end position="177"/>
    </location>
</feature>
<reference evidence="3 4" key="1">
    <citation type="submission" date="2015-09" db="EMBL/GenBank/DDBJ databases">
        <title>Sorangium comparison.</title>
        <authorList>
            <person name="Zaburannyi N."/>
            <person name="Bunk B."/>
            <person name="Overmann J."/>
            <person name="Mueller R."/>
        </authorList>
    </citation>
    <scope>NUCLEOTIDE SEQUENCE [LARGE SCALE GENOMIC DNA]</scope>
    <source>
        <strain evidence="3 4">So ce26</strain>
    </source>
</reference>
<dbReference type="AlphaFoldDB" id="A0A2L0EVX2"/>
<feature type="region of interest" description="Disordered" evidence="1">
    <location>
        <begin position="22"/>
        <end position="49"/>
    </location>
</feature>
<sequence>MHTRIGLAMAALIGAPACGAADEPNAAGEEGGAEEAGLPPHHFELSLDPEGPAIPQIVAAGRYELAAACADRPGAAVRIFDPLEPGAFADVPCASMLGGDPTQEQSAVPVSEGAEPIGEAQQRLSPLSLGCAAFVLGSTLIATRGICPRARDPRAEKHCNLWSDAGFGTLTLMCAFF</sequence>
<feature type="signal peptide" evidence="2">
    <location>
        <begin position="1"/>
        <end position="20"/>
    </location>
</feature>
<evidence type="ECO:0000256" key="2">
    <source>
        <dbReference type="SAM" id="SignalP"/>
    </source>
</evidence>
<name>A0A2L0EVX2_SORCE</name>
<organism evidence="3 4">
    <name type="scientific">Sorangium cellulosum</name>
    <name type="common">Polyangium cellulosum</name>
    <dbReference type="NCBI Taxonomy" id="56"/>
    <lineage>
        <taxon>Bacteria</taxon>
        <taxon>Pseudomonadati</taxon>
        <taxon>Myxococcota</taxon>
        <taxon>Polyangia</taxon>
        <taxon>Polyangiales</taxon>
        <taxon>Polyangiaceae</taxon>
        <taxon>Sorangium</taxon>
    </lineage>
</organism>